<evidence type="ECO:0000313" key="3">
    <source>
        <dbReference type="Proteomes" id="UP000015106"/>
    </source>
</evidence>
<dbReference type="PANTHER" id="PTHR31325">
    <property type="entry name" value="OS01G0798800 PROTEIN-RELATED"/>
    <property type="match status" value="1"/>
</dbReference>
<dbReference type="InterPro" id="IPR007658">
    <property type="entry name" value="DUF594"/>
</dbReference>
<evidence type="ECO:0000313" key="2">
    <source>
        <dbReference type="EnsemblPlants" id="TuG1812G0400000007.01.T01.cds467910"/>
    </source>
</evidence>
<reference evidence="2" key="3">
    <citation type="submission" date="2022-06" db="UniProtKB">
        <authorList>
            <consortium name="EnsemblPlants"/>
        </authorList>
    </citation>
    <scope>IDENTIFICATION</scope>
</reference>
<dbReference type="Proteomes" id="UP000015106">
    <property type="component" value="Chromosome 4"/>
</dbReference>
<name>A0A8R7Q1R3_TRIUA</name>
<keyword evidence="3" id="KW-1185">Reference proteome</keyword>
<feature type="region of interest" description="Disordered" evidence="1">
    <location>
        <begin position="115"/>
        <end position="135"/>
    </location>
</feature>
<feature type="compositionally biased region" description="Basic and acidic residues" evidence="1">
    <location>
        <begin position="115"/>
        <end position="127"/>
    </location>
</feature>
<dbReference type="EnsemblPlants" id="TuG1812G0400000007.01.T01">
    <property type="protein sequence ID" value="TuG1812G0400000007.01.T01.cds467910"/>
    <property type="gene ID" value="TuG1812G0400000007.01"/>
</dbReference>
<proteinExistence type="predicted"/>
<protein>
    <submittedName>
        <fullName evidence="2">Uncharacterized protein</fullName>
    </submittedName>
</protein>
<sequence length="199" mass="22799">MGALADHQCATSQYIQDASGEGDRCAVWCERSPHYGRAVQCRELSNYMIYLLFVNPEMLLPGTRRNLFTTANAQLEEILKDKKPPPMEILKRNDPFLKEIEREFMQRIIAEVQPKENREQDVEHTDSPSEGETDATTQESFIIDAWKLANGLLHIGDEKKMWEVMEGVWVEMLCFSASRCRGYLHAKSLGTGPELLTYI</sequence>
<dbReference type="Pfam" id="PF04578">
    <property type="entry name" value="DUF594"/>
    <property type="match status" value="1"/>
</dbReference>
<dbReference type="AlphaFoldDB" id="A0A8R7Q1R3"/>
<evidence type="ECO:0000256" key="1">
    <source>
        <dbReference type="SAM" id="MobiDB-lite"/>
    </source>
</evidence>
<reference evidence="3" key="1">
    <citation type="journal article" date="2013" name="Nature">
        <title>Draft genome of the wheat A-genome progenitor Triticum urartu.</title>
        <authorList>
            <person name="Ling H.Q."/>
            <person name="Zhao S."/>
            <person name="Liu D."/>
            <person name="Wang J."/>
            <person name="Sun H."/>
            <person name="Zhang C."/>
            <person name="Fan H."/>
            <person name="Li D."/>
            <person name="Dong L."/>
            <person name="Tao Y."/>
            <person name="Gao C."/>
            <person name="Wu H."/>
            <person name="Li Y."/>
            <person name="Cui Y."/>
            <person name="Guo X."/>
            <person name="Zheng S."/>
            <person name="Wang B."/>
            <person name="Yu K."/>
            <person name="Liang Q."/>
            <person name="Yang W."/>
            <person name="Lou X."/>
            <person name="Chen J."/>
            <person name="Feng M."/>
            <person name="Jian J."/>
            <person name="Zhang X."/>
            <person name="Luo G."/>
            <person name="Jiang Y."/>
            <person name="Liu J."/>
            <person name="Wang Z."/>
            <person name="Sha Y."/>
            <person name="Zhang B."/>
            <person name="Wu H."/>
            <person name="Tang D."/>
            <person name="Shen Q."/>
            <person name="Xue P."/>
            <person name="Zou S."/>
            <person name="Wang X."/>
            <person name="Liu X."/>
            <person name="Wang F."/>
            <person name="Yang Y."/>
            <person name="An X."/>
            <person name="Dong Z."/>
            <person name="Zhang K."/>
            <person name="Zhang X."/>
            <person name="Luo M.C."/>
            <person name="Dvorak J."/>
            <person name="Tong Y."/>
            <person name="Wang J."/>
            <person name="Yang H."/>
            <person name="Li Z."/>
            <person name="Wang D."/>
            <person name="Zhang A."/>
            <person name="Wang J."/>
        </authorList>
    </citation>
    <scope>NUCLEOTIDE SEQUENCE</scope>
    <source>
        <strain evidence="3">cv. G1812</strain>
    </source>
</reference>
<organism evidence="2 3">
    <name type="scientific">Triticum urartu</name>
    <name type="common">Red wild einkorn</name>
    <name type="synonym">Crithodium urartu</name>
    <dbReference type="NCBI Taxonomy" id="4572"/>
    <lineage>
        <taxon>Eukaryota</taxon>
        <taxon>Viridiplantae</taxon>
        <taxon>Streptophyta</taxon>
        <taxon>Embryophyta</taxon>
        <taxon>Tracheophyta</taxon>
        <taxon>Spermatophyta</taxon>
        <taxon>Magnoliopsida</taxon>
        <taxon>Liliopsida</taxon>
        <taxon>Poales</taxon>
        <taxon>Poaceae</taxon>
        <taxon>BOP clade</taxon>
        <taxon>Pooideae</taxon>
        <taxon>Triticodae</taxon>
        <taxon>Triticeae</taxon>
        <taxon>Triticinae</taxon>
        <taxon>Triticum</taxon>
    </lineage>
</organism>
<dbReference type="Gramene" id="TuG1812G0400000007.01.T01">
    <property type="protein sequence ID" value="TuG1812G0400000007.01.T01.cds467910"/>
    <property type="gene ID" value="TuG1812G0400000007.01"/>
</dbReference>
<accession>A0A8R7Q1R3</accession>
<reference evidence="2" key="2">
    <citation type="submission" date="2018-03" db="EMBL/GenBank/DDBJ databases">
        <title>The Triticum urartu genome reveals the dynamic nature of wheat genome evolution.</title>
        <authorList>
            <person name="Ling H."/>
            <person name="Ma B."/>
            <person name="Shi X."/>
            <person name="Liu H."/>
            <person name="Dong L."/>
            <person name="Sun H."/>
            <person name="Cao Y."/>
            <person name="Gao Q."/>
            <person name="Zheng S."/>
            <person name="Li Y."/>
            <person name="Yu Y."/>
            <person name="Du H."/>
            <person name="Qi M."/>
            <person name="Li Y."/>
            <person name="Yu H."/>
            <person name="Cui Y."/>
            <person name="Wang N."/>
            <person name="Chen C."/>
            <person name="Wu H."/>
            <person name="Zhao Y."/>
            <person name="Zhang J."/>
            <person name="Li Y."/>
            <person name="Zhou W."/>
            <person name="Zhang B."/>
            <person name="Hu W."/>
            <person name="Eijk M."/>
            <person name="Tang J."/>
            <person name="Witsenboer H."/>
            <person name="Zhao S."/>
            <person name="Li Z."/>
            <person name="Zhang A."/>
            <person name="Wang D."/>
            <person name="Liang C."/>
        </authorList>
    </citation>
    <scope>NUCLEOTIDE SEQUENCE [LARGE SCALE GENOMIC DNA]</scope>
    <source>
        <strain evidence="2">cv. G1812</strain>
    </source>
</reference>